<proteinExistence type="predicted"/>
<dbReference type="EMBL" id="CAXAMN010009269">
    <property type="protein sequence ID" value="CAK9028172.1"/>
    <property type="molecule type" value="Genomic_DNA"/>
</dbReference>
<gene>
    <name evidence="1" type="ORF">CCMP2556_LOCUS17012</name>
</gene>
<name>A0ABP0KNK9_9DINO</name>
<protein>
    <submittedName>
        <fullName evidence="1">Uncharacterized protein</fullName>
    </submittedName>
</protein>
<reference evidence="1 2" key="1">
    <citation type="submission" date="2024-02" db="EMBL/GenBank/DDBJ databases">
        <authorList>
            <person name="Chen Y."/>
            <person name="Shah S."/>
            <person name="Dougan E. K."/>
            <person name="Thang M."/>
            <person name="Chan C."/>
        </authorList>
    </citation>
    <scope>NUCLEOTIDE SEQUENCE [LARGE SCALE GENOMIC DNA]</scope>
</reference>
<sequence>MIPSDNYDQRSLQERAIAKSHLLGCPEPAFSAVRNVQRVAPWLFRQSSSDQARVLEGCIMFLFRNVFALCRPSKTGMPTARHIWMVLTREARCPICMDDFTAWESGQASEIDGLGSVMNAQAVGATSQILVKNRPHMYG</sequence>
<dbReference type="Proteomes" id="UP001642484">
    <property type="component" value="Unassembled WGS sequence"/>
</dbReference>
<evidence type="ECO:0000313" key="1">
    <source>
        <dbReference type="EMBL" id="CAK9028172.1"/>
    </source>
</evidence>
<keyword evidence="2" id="KW-1185">Reference proteome</keyword>
<accession>A0ABP0KNK9</accession>
<evidence type="ECO:0000313" key="2">
    <source>
        <dbReference type="Proteomes" id="UP001642484"/>
    </source>
</evidence>
<comment type="caution">
    <text evidence="1">The sequence shown here is derived from an EMBL/GenBank/DDBJ whole genome shotgun (WGS) entry which is preliminary data.</text>
</comment>
<organism evidence="1 2">
    <name type="scientific">Durusdinium trenchii</name>
    <dbReference type="NCBI Taxonomy" id="1381693"/>
    <lineage>
        <taxon>Eukaryota</taxon>
        <taxon>Sar</taxon>
        <taxon>Alveolata</taxon>
        <taxon>Dinophyceae</taxon>
        <taxon>Suessiales</taxon>
        <taxon>Symbiodiniaceae</taxon>
        <taxon>Durusdinium</taxon>
    </lineage>
</organism>